<feature type="binding site" evidence="7">
    <location>
        <position position="251"/>
    </location>
    <ligand>
        <name>substrate</name>
    </ligand>
</feature>
<dbReference type="eggNOG" id="COG1820">
    <property type="taxonomic scope" value="Bacteria"/>
</dbReference>
<dbReference type="RefSeq" id="WP_011446056.1">
    <property type="nucleotide sequence ID" value="NC_007794.1"/>
</dbReference>
<feature type="binding site" evidence="7">
    <location>
        <position position="142"/>
    </location>
    <ligand>
        <name>substrate</name>
    </ligand>
</feature>
<evidence type="ECO:0000256" key="3">
    <source>
        <dbReference type="ARBA" id="ARBA00022801"/>
    </source>
</evidence>
<dbReference type="InterPro" id="IPR006680">
    <property type="entry name" value="Amidohydro-rel"/>
</dbReference>
<dbReference type="Gene3D" id="3.20.20.140">
    <property type="entry name" value="Metal-dependent hydrolases"/>
    <property type="match status" value="1"/>
</dbReference>
<evidence type="ECO:0000259" key="9">
    <source>
        <dbReference type="Pfam" id="PF01979"/>
    </source>
</evidence>
<dbReference type="GO" id="GO:0006046">
    <property type="term" value="P:N-acetylglucosamine catabolic process"/>
    <property type="evidence" value="ECO:0007669"/>
    <property type="project" value="TreeGrafter"/>
</dbReference>
<feature type="binding site" evidence="8">
    <location>
        <position position="131"/>
    </location>
    <ligand>
        <name>Zn(2+)</name>
        <dbReference type="ChEBI" id="CHEBI:29105"/>
    </ligand>
</feature>
<keyword evidence="11" id="KW-1185">Reference proteome</keyword>
<dbReference type="Proteomes" id="UP000009134">
    <property type="component" value="Chromosome"/>
</dbReference>
<dbReference type="GO" id="GO:0046872">
    <property type="term" value="F:metal ion binding"/>
    <property type="evidence" value="ECO:0007669"/>
    <property type="project" value="UniProtKB-KW"/>
</dbReference>
<dbReference type="KEGG" id="nar:Saro_2414"/>
<evidence type="ECO:0000313" key="11">
    <source>
        <dbReference type="Proteomes" id="UP000009134"/>
    </source>
</evidence>
<dbReference type="STRING" id="279238.Saro_2414"/>
<keyword evidence="3 5" id="KW-0378">Hydrolase</keyword>
<dbReference type="CDD" id="cd00854">
    <property type="entry name" value="NagA"/>
    <property type="match status" value="1"/>
</dbReference>
<dbReference type="NCBIfam" id="TIGR00221">
    <property type="entry name" value="nagA"/>
    <property type="match status" value="1"/>
</dbReference>
<protein>
    <submittedName>
        <fullName evidence="10">N-acetylglucosamine 6-phosphate deacetylase</fullName>
        <ecNumber evidence="10">3.5.1.25</ecNumber>
    </submittedName>
</protein>
<evidence type="ECO:0000256" key="5">
    <source>
        <dbReference type="PIRNR" id="PIRNR038994"/>
    </source>
</evidence>
<sequence>MTVLAFRNGRILLPGGIAESARIEIGNDRIDAVLSGDEAGTGLGPSVDLGGGWLVPGFVDTQVNGGGGVLFNDSPDVASLARISAAHARFGTTALLPTLISAPRDTIARALDAVDEAIASGVPGVIGIHVEGPFLNEARRGIHDAGQFRPLEDELIALLTRPRKGKVMVTLAPECNAPDAVRALVEAGVIVSIGHSNASYEDVRLAIANGVRGVTHLFNAMSPFHHRHPGVVGAVLEDRSLWCGLIVDGAHAHPAAIRVALAARPADRFMLVTDAMPTVGSERKRFVLNGEEITVRDGVCVNAEGTLAGSDLDMATAIRNSVELGMAPHVAFAMATHNPAEFLGLESSRGAIARGHHADLVWLDADFRTQATWIGGQRVR</sequence>
<evidence type="ECO:0000256" key="4">
    <source>
        <dbReference type="ARBA" id="ARBA00023277"/>
    </source>
</evidence>
<dbReference type="InterPro" id="IPR003764">
    <property type="entry name" value="GlcNAc_6-P_deAcase"/>
</dbReference>
<dbReference type="EC" id="3.5.1.25" evidence="10"/>
<dbReference type="HOGENOM" id="CLU_032482_2_2_5"/>
<feature type="binding site" evidence="7">
    <location>
        <position position="227"/>
    </location>
    <ligand>
        <name>substrate</name>
    </ligand>
</feature>
<organism evidence="10 11">
    <name type="scientific">Novosphingobium aromaticivorans (strain ATCC 700278 / DSM 12444 / CCUG 56034 / CIP 105152 / NBRC 16084 / F199)</name>
    <dbReference type="NCBI Taxonomy" id="279238"/>
    <lineage>
        <taxon>Bacteria</taxon>
        <taxon>Pseudomonadati</taxon>
        <taxon>Pseudomonadota</taxon>
        <taxon>Alphaproteobacteria</taxon>
        <taxon>Sphingomonadales</taxon>
        <taxon>Sphingomonadaceae</taxon>
        <taxon>Novosphingobium</taxon>
    </lineage>
</organism>
<feature type="domain" description="Amidohydrolase-related" evidence="9">
    <location>
        <begin position="54"/>
        <end position="378"/>
    </location>
</feature>
<dbReference type="Pfam" id="PF01979">
    <property type="entry name" value="Amidohydro_1"/>
    <property type="match status" value="1"/>
</dbReference>
<dbReference type="AlphaFoldDB" id="Q2G5M3"/>
<dbReference type="InterPro" id="IPR011059">
    <property type="entry name" value="Metal-dep_hydrolase_composite"/>
</dbReference>
<dbReference type="EMBL" id="CP000248">
    <property type="protein sequence ID" value="ABD26850.1"/>
    <property type="molecule type" value="Genomic_DNA"/>
</dbReference>
<feature type="active site" description="Proton donor/acceptor" evidence="6">
    <location>
        <position position="274"/>
    </location>
</feature>
<evidence type="ECO:0000256" key="8">
    <source>
        <dbReference type="PIRSR" id="PIRSR038994-3"/>
    </source>
</evidence>
<feature type="binding site" evidence="8">
    <location>
        <position position="195"/>
    </location>
    <ligand>
        <name>Zn(2+)</name>
        <dbReference type="ChEBI" id="CHEBI:29105"/>
    </ligand>
</feature>
<comment type="cofactor">
    <cofactor evidence="8">
        <name>a divalent metal cation</name>
        <dbReference type="ChEBI" id="CHEBI:60240"/>
    </cofactor>
    <text evidence="8">Binds 1 divalent metal cation per subunit.</text>
</comment>
<keyword evidence="2 8" id="KW-0479">Metal-binding</keyword>
<evidence type="ECO:0000313" key="10">
    <source>
        <dbReference type="EMBL" id="ABD26850.1"/>
    </source>
</evidence>
<dbReference type="PANTHER" id="PTHR11113">
    <property type="entry name" value="N-ACETYLGLUCOSAMINE-6-PHOSPHATE DEACETYLASE"/>
    <property type="match status" value="1"/>
</dbReference>
<reference evidence="11" key="1">
    <citation type="submission" date="2006-01" db="EMBL/GenBank/DDBJ databases">
        <title>Complete sequence of Novosphingobium aromaticivorans DSM 12444.</title>
        <authorList>
            <consortium name="US DOE Joint Genome Institute"/>
            <person name="Copeland A."/>
            <person name="Lucas S."/>
            <person name="Lapidus A."/>
            <person name="Barry K."/>
            <person name="Detter J.C."/>
            <person name="Glavina T."/>
            <person name="Hammon N."/>
            <person name="Israni S."/>
            <person name="Pitluck S."/>
            <person name="Chain P."/>
            <person name="Malfatti S."/>
            <person name="Shin M."/>
            <person name="Vergez L."/>
            <person name="Schmutz J."/>
            <person name="Larimer F."/>
            <person name="Land M."/>
            <person name="Kyrpides N."/>
            <person name="Ivanova N."/>
            <person name="Fredrickson J."/>
            <person name="Balkwill D."/>
            <person name="Romine M.F."/>
            <person name="Richardson P."/>
        </authorList>
    </citation>
    <scope>NUCLEOTIDE SEQUENCE [LARGE SCALE GENOMIC DNA]</scope>
    <source>
        <strain evidence="11">ATCC 700278 / DSM 12444 / CCUG 56034 / CIP 105152 / NBRC 16084 / F199</strain>
    </source>
</reference>
<evidence type="ECO:0000256" key="7">
    <source>
        <dbReference type="PIRSR" id="PIRSR038994-2"/>
    </source>
</evidence>
<dbReference type="PANTHER" id="PTHR11113:SF14">
    <property type="entry name" value="N-ACETYLGLUCOSAMINE-6-PHOSPHATE DEACETYLASE"/>
    <property type="match status" value="1"/>
</dbReference>
<feature type="binding site" evidence="8">
    <location>
        <position position="216"/>
    </location>
    <ligand>
        <name>Zn(2+)</name>
        <dbReference type="ChEBI" id="CHEBI:29105"/>
    </ligand>
</feature>
<feature type="binding site" evidence="7">
    <location>
        <begin position="307"/>
        <end position="309"/>
    </location>
    <ligand>
        <name>substrate</name>
    </ligand>
</feature>
<keyword evidence="4 5" id="KW-0119">Carbohydrate metabolism</keyword>
<dbReference type="Gene3D" id="2.30.40.10">
    <property type="entry name" value="Urease, subunit C, domain 1"/>
    <property type="match status" value="1"/>
</dbReference>
<dbReference type="FunFam" id="3.20.20.140:FF:000004">
    <property type="entry name" value="N-acetylglucosamine-6-phosphate deacetylase"/>
    <property type="match status" value="1"/>
</dbReference>
<accession>Q2G5M3</accession>
<evidence type="ECO:0000256" key="6">
    <source>
        <dbReference type="PIRSR" id="PIRSR038994-1"/>
    </source>
</evidence>
<dbReference type="InterPro" id="IPR032466">
    <property type="entry name" value="Metal_Hydrolase"/>
</dbReference>
<dbReference type="SUPFAM" id="SSF51556">
    <property type="entry name" value="Metallo-dependent hydrolases"/>
    <property type="match status" value="1"/>
</dbReference>
<feature type="binding site" evidence="7">
    <location>
        <begin position="219"/>
        <end position="220"/>
    </location>
    <ligand>
        <name>substrate</name>
    </ligand>
</feature>
<dbReference type="SUPFAM" id="SSF51338">
    <property type="entry name" value="Composite domain of metallo-dependent hydrolases"/>
    <property type="match status" value="1"/>
</dbReference>
<evidence type="ECO:0000256" key="2">
    <source>
        <dbReference type="ARBA" id="ARBA00022723"/>
    </source>
</evidence>
<dbReference type="GO" id="GO:0008448">
    <property type="term" value="F:N-acetylglucosamine-6-phosphate deacetylase activity"/>
    <property type="evidence" value="ECO:0007669"/>
    <property type="project" value="UniProtKB-EC"/>
</dbReference>
<gene>
    <name evidence="10" type="ordered locus">Saro_2414</name>
</gene>
<name>Q2G5M3_NOVAD</name>
<comment type="similarity">
    <text evidence="1 5">Belongs to the metallo-dependent hydrolases superfamily. NagA family.</text>
</comment>
<dbReference type="PIRSF" id="PIRSF038994">
    <property type="entry name" value="NagA"/>
    <property type="match status" value="1"/>
</dbReference>
<proteinExistence type="inferred from homology"/>
<evidence type="ECO:0000256" key="1">
    <source>
        <dbReference type="ARBA" id="ARBA00010716"/>
    </source>
</evidence>